<proteinExistence type="predicted"/>
<dbReference type="AlphaFoldDB" id="A0A899FZ25"/>
<dbReference type="InterPro" id="IPR039848">
    <property type="entry name" value="Ribosomal_mS35_mt"/>
</dbReference>
<evidence type="ECO:0000313" key="3">
    <source>
        <dbReference type="Proteomes" id="UP000663699"/>
    </source>
</evidence>
<dbReference type="GO" id="GO:0032543">
    <property type="term" value="P:mitochondrial translation"/>
    <property type="evidence" value="ECO:0007669"/>
    <property type="project" value="InterPro"/>
</dbReference>
<dbReference type="PANTHER" id="PTHR13490">
    <property type="entry name" value="MITOCHONDRIAL 28S RIBOSOMAL PROTEIN S28"/>
    <property type="match status" value="1"/>
</dbReference>
<dbReference type="GO" id="GO:0005763">
    <property type="term" value="C:mitochondrial small ribosomal subunit"/>
    <property type="evidence" value="ECO:0007669"/>
    <property type="project" value="TreeGrafter"/>
</dbReference>
<reference evidence="2" key="1">
    <citation type="submission" date="2020-06" db="EMBL/GenBank/DDBJ databases">
        <title>Genomes of multiple members of Pneumocystis genus reveal paths to human pathogen Pneumocystis jirovecii.</title>
        <authorList>
            <person name="Cisse O.H."/>
            <person name="Ma L."/>
            <person name="Dekker J."/>
            <person name="Khil P."/>
            <person name="Jo J."/>
            <person name="Brenchley J."/>
            <person name="Blair R."/>
            <person name="Pahar B."/>
            <person name="Chabe M."/>
            <person name="Van Rompay K.A."/>
            <person name="Keesler R."/>
            <person name="Sukura A."/>
            <person name="Hirsch V."/>
            <person name="Kutty G."/>
            <person name="Liu Y."/>
            <person name="Peng L."/>
            <person name="Chen J."/>
            <person name="Song J."/>
            <person name="Weissenbacher-Lang C."/>
            <person name="Xu J."/>
            <person name="Upham N.S."/>
            <person name="Stajich J.E."/>
            <person name="Cuomo C.A."/>
            <person name="Cushion M.T."/>
            <person name="Kovacs J.A."/>
        </authorList>
    </citation>
    <scope>NUCLEOTIDE SEQUENCE</scope>
    <source>
        <strain evidence="2">2A</strain>
    </source>
</reference>
<feature type="domain" description="Small ribosomal subunit protein mS35 mitochondrial conserved" evidence="1">
    <location>
        <begin position="100"/>
        <end position="219"/>
    </location>
</feature>
<dbReference type="OrthoDB" id="283424at2759"/>
<dbReference type="Proteomes" id="UP000663699">
    <property type="component" value="Chromosome 16"/>
</dbReference>
<dbReference type="EMBL" id="CP054547">
    <property type="protein sequence ID" value="QSL67071.1"/>
    <property type="molecule type" value="Genomic_DNA"/>
</dbReference>
<sequence length="222" mass="26017">MFINILAKRPISCSHNTVKIRYFSCKSLDSFSVIKKPFDHVYQAISRRKNGKAAVRHVDDHKSEGATSLAHNDLNQQREIREYYRKIAWELPTLTKFSMKYQVPKKEDILKFRYTTYLGEKHPAESKVTMEVLLDSLGLSLVERHKLIVLSGPRYNPTTGVLKLSCELFADRDQNKKYLNQQLRRLIQETKNSRDTFEDIPQDLRHVKSKTCLTFPKEWVKS</sequence>
<gene>
    <name evidence="2" type="ORF">MERGE_001458</name>
</gene>
<protein>
    <recommendedName>
        <fullName evidence="1">Small ribosomal subunit protein mS35 mitochondrial conserved domain-containing protein</fullName>
    </recommendedName>
</protein>
<name>A0A899FZ25_9ASCO</name>
<dbReference type="InterPro" id="IPR019349">
    <property type="entry name" value="Ribosomal_mS35_mit"/>
</dbReference>
<evidence type="ECO:0000313" key="2">
    <source>
        <dbReference type="EMBL" id="QSL67071.1"/>
    </source>
</evidence>
<keyword evidence="3" id="KW-1185">Reference proteome</keyword>
<accession>A0A899FZ25</accession>
<dbReference type="GO" id="GO:0003735">
    <property type="term" value="F:structural constituent of ribosome"/>
    <property type="evidence" value="ECO:0007669"/>
    <property type="project" value="InterPro"/>
</dbReference>
<dbReference type="Pfam" id="PF10213">
    <property type="entry name" value="MRP-S28"/>
    <property type="match status" value="1"/>
</dbReference>
<evidence type="ECO:0000259" key="1">
    <source>
        <dbReference type="Pfam" id="PF10213"/>
    </source>
</evidence>
<dbReference type="PANTHER" id="PTHR13490:SF0">
    <property type="entry name" value="SMALL RIBOSOMAL SUBUNIT PROTEIN MS35"/>
    <property type="match status" value="1"/>
</dbReference>
<organism evidence="2 3">
    <name type="scientific">Pneumocystis wakefieldiae</name>
    <dbReference type="NCBI Taxonomy" id="38082"/>
    <lineage>
        <taxon>Eukaryota</taxon>
        <taxon>Fungi</taxon>
        <taxon>Dikarya</taxon>
        <taxon>Ascomycota</taxon>
        <taxon>Taphrinomycotina</taxon>
        <taxon>Pneumocystomycetes</taxon>
        <taxon>Pneumocystaceae</taxon>
        <taxon>Pneumocystis</taxon>
    </lineage>
</organism>